<sequence>MNEFSLRKERNFYVIQKHFQTVLFLSLVLTGVLLLLPGKVFSQASDAAAAIQEACNRLVNEGMYKSCKAAPGFSAQQGYYSQSAQVKCECINKKDNNKTIVTISLGQYY</sequence>
<accession>A0A829D5S3</accession>
<reference evidence="1 2" key="1">
    <citation type="submission" date="2013-02" db="EMBL/GenBank/DDBJ databases">
        <authorList>
            <person name="Harkins D.M."/>
            <person name="Durkin A.S."/>
            <person name="Brinkac L.M."/>
            <person name="Haft D.H."/>
            <person name="Selengut J.D."/>
            <person name="Sanka R."/>
            <person name="DePew J."/>
            <person name="Purushe J."/>
            <person name="Whelen A.C."/>
            <person name="Vinetz J.M."/>
            <person name="Sutton G.G."/>
            <person name="Nierman W.C."/>
            <person name="Fouts D.E."/>
        </authorList>
    </citation>
    <scope>NUCLEOTIDE SEQUENCE [LARGE SCALE GENOMIC DNA]</scope>
    <source>
        <strain evidence="1 2">2002000626</strain>
    </source>
</reference>
<gene>
    <name evidence="1" type="ORF">LEP1GSC029_4731</name>
</gene>
<evidence type="ECO:0000313" key="2">
    <source>
        <dbReference type="Proteomes" id="UP000012329"/>
    </source>
</evidence>
<name>A0A829D5S3_LEPIR</name>
<evidence type="ECO:0000313" key="1">
    <source>
        <dbReference type="EMBL" id="EMY05727.1"/>
    </source>
</evidence>
<protein>
    <submittedName>
        <fullName evidence="1">Uncharacterized protein</fullName>
    </submittedName>
</protein>
<dbReference type="EMBL" id="AFJL02000075">
    <property type="protein sequence ID" value="EMY05727.1"/>
    <property type="molecule type" value="Genomic_DNA"/>
</dbReference>
<proteinExistence type="predicted"/>
<dbReference type="AlphaFoldDB" id="A0A829D5S3"/>
<dbReference type="Proteomes" id="UP000012329">
    <property type="component" value="Unassembled WGS sequence"/>
</dbReference>
<comment type="caution">
    <text evidence="1">The sequence shown here is derived from an EMBL/GenBank/DDBJ whole genome shotgun (WGS) entry which is preliminary data.</text>
</comment>
<organism evidence="1 2">
    <name type="scientific">Leptospira interrogans str. 2002000626</name>
    <dbReference type="NCBI Taxonomy" id="996803"/>
    <lineage>
        <taxon>Bacteria</taxon>
        <taxon>Pseudomonadati</taxon>
        <taxon>Spirochaetota</taxon>
        <taxon>Spirochaetia</taxon>
        <taxon>Leptospirales</taxon>
        <taxon>Leptospiraceae</taxon>
        <taxon>Leptospira</taxon>
    </lineage>
</organism>